<dbReference type="PANTHER" id="PTHR42715:SF10">
    <property type="entry name" value="BETA-GLUCOSIDASE"/>
    <property type="match status" value="1"/>
</dbReference>
<keyword evidence="2" id="KW-0378">Hydrolase</keyword>
<feature type="domain" description="Fibronectin type III-like" evidence="3">
    <location>
        <begin position="568"/>
        <end position="636"/>
    </location>
</feature>
<dbReference type="RefSeq" id="WP_115415915.1">
    <property type="nucleotide sequence ID" value="NZ_CP031357.1"/>
</dbReference>
<gene>
    <name evidence="4" type="ORF">DVR09_04695</name>
</gene>
<proteinExistence type="inferred from homology"/>
<dbReference type="Proteomes" id="UP000254508">
    <property type="component" value="Chromosome"/>
</dbReference>
<comment type="similarity">
    <text evidence="1">Belongs to the glycosyl hydrolase 3 family.</text>
</comment>
<dbReference type="InterPro" id="IPR050288">
    <property type="entry name" value="Cellulose_deg_GH3"/>
</dbReference>
<dbReference type="Pfam" id="PF01915">
    <property type="entry name" value="Glyco_hydro_3_C"/>
    <property type="match status" value="1"/>
</dbReference>
<dbReference type="InterPro" id="IPR017853">
    <property type="entry name" value="GH"/>
</dbReference>
<dbReference type="Pfam" id="PF00933">
    <property type="entry name" value="Glyco_hydro_3"/>
    <property type="match status" value="1"/>
</dbReference>
<dbReference type="OrthoDB" id="9781691at2"/>
<dbReference type="InterPro" id="IPR013783">
    <property type="entry name" value="Ig-like_fold"/>
</dbReference>
<dbReference type="InterPro" id="IPR036881">
    <property type="entry name" value="Glyco_hydro_3_C_sf"/>
</dbReference>
<dbReference type="KEGG" id="err:DVR09_04695"/>
<dbReference type="PANTHER" id="PTHR42715">
    <property type="entry name" value="BETA-GLUCOSIDASE"/>
    <property type="match status" value="1"/>
</dbReference>
<dbReference type="AlphaFoldDB" id="A0A345YCS6"/>
<evidence type="ECO:0000313" key="5">
    <source>
        <dbReference type="Proteomes" id="UP000254508"/>
    </source>
</evidence>
<organism evidence="4 5">
    <name type="scientific">Erythrobacter aureus</name>
    <dbReference type="NCBI Taxonomy" id="2182384"/>
    <lineage>
        <taxon>Bacteria</taxon>
        <taxon>Pseudomonadati</taxon>
        <taxon>Pseudomonadota</taxon>
        <taxon>Alphaproteobacteria</taxon>
        <taxon>Sphingomonadales</taxon>
        <taxon>Erythrobacteraceae</taxon>
        <taxon>Erythrobacter/Porphyrobacter group</taxon>
        <taxon>Erythrobacter</taxon>
    </lineage>
</organism>
<dbReference type="Gene3D" id="3.40.50.1700">
    <property type="entry name" value="Glycoside hydrolase family 3 C-terminal domain"/>
    <property type="match status" value="1"/>
</dbReference>
<dbReference type="Gene3D" id="2.60.40.10">
    <property type="entry name" value="Immunoglobulins"/>
    <property type="match status" value="1"/>
</dbReference>
<dbReference type="Gene3D" id="3.20.20.300">
    <property type="entry name" value="Glycoside hydrolase, family 3, N-terminal domain"/>
    <property type="match status" value="1"/>
</dbReference>
<dbReference type="GO" id="GO:0005975">
    <property type="term" value="P:carbohydrate metabolic process"/>
    <property type="evidence" value="ECO:0007669"/>
    <property type="project" value="InterPro"/>
</dbReference>
<dbReference type="SMART" id="SM01217">
    <property type="entry name" value="Fn3_like"/>
    <property type="match status" value="1"/>
</dbReference>
<accession>A0A345YCS6</accession>
<reference evidence="5" key="1">
    <citation type="submission" date="2018-07" db="EMBL/GenBank/DDBJ databases">
        <title>Genome sequence of Erythrobacter strain YH-07, an antagonistic bacterium isolated from Yellow Sea.</title>
        <authorList>
            <person name="Tang T."/>
            <person name="Liu Q."/>
            <person name="Sun X."/>
        </authorList>
    </citation>
    <scope>NUCLEOTIDE SEQUENCE [LARGE SCALE GENOMIC DNA]</scope>
    <source>
        <strain evidence="5">YH-07</strain>
    </source>
</reference>
<evidence type="ECO:0000259" key="3">
    <source>
        <dbReference type="SMART" id="SM01217"/>
    </source>
</evidence>
<name>A0A345YCS6_9SPHN</name>
<evidence type="ECO:0000313" key="4">
    <source>
        <dbReference type="EMBL" id="AXK41728.1"/>
    </source>
</evidence>
<dbReference type="GO" id="GO:0004553">
    <property type="term" value="F:hydrolase activity, hydrolyzing O-glycosyl compounds"/>
    <property type="evidence" value="ECO:0007669"/>
    <property type="project" value="InterPro"/>
</dbReference>
<dbReference type="InterPro" id="IPR036962">
    <property type="entry name" value="Glyco_hydro_3_N_sf"/>
</dbReference>
<protein>
    <recommendedName>
        <fullName evidence="3">Fibronectin type III-like domain-containing protein</fullName>
    </recommendedName>
</protein>
<evidence type="ECO:0000256" key="1">
    <source>
        <dbReference type="ARBA" id="ARBA00005336"/>
    </source>
</evidence>
<keyword evidence="5" id="KW-1185">Reference proteome</keyword>
<dbReference type="SUPFAM" id="SSF51445">
    <property type="entry name" value="(Trans)glycosidases"/>
    <property type="match status" value="2"/>
</dbReference>
<dbReference type="EMBL" id="CP031357">
    <property type="protein sequence ID" value="AXK41728.1"/>
    <property type="molecule type" value="Genomic_DNA"/>
</dbReference>
<dbReference type="SUPFAM" id="SSF52279">
    <property type="entry name" value="Beta-D-glucan exohydrolase, C-terminal domain"/>
    <property type="match status" value="1"/>
</dbReference>
<dbReference type="Pfam" id="PF14310">
    <property type="entry name" value="Fn3-like"/>
    <property type="match status" value="1"/>
</dbReference>
<dbReference type="InterPro" id="IPR026891">
    <property type="entry name" value="Fn3-like"/>
</dbReference>
<dbReference type="InterPro" id="IPR001764">
    <property type="entry name" value="Glyco_hydro_3_N"/>
</dbReference>
<sequence length="674" mass="72135">MPRRRSDHAAERERFVEDLLAIMTVEEKVGQLVLQRPPVAGDSSHDHQIRDQLRRGHLGGFVGWGLSSEYAAFQRIAVEETRLGIPLFIADAPGRGETAVLPSSFAFASSWDCELAERSARLIAGEAQAAGRNWLLGPDVSLCTSVTDSDLADCWGSVELLARRMAAAWVRGFQSEDVREPGLLACLRLDDPSWTVRRDTRRMRDKLRLIAGVLRISDPGSVALGAMAHGFPDLADGSREHSLSIGEPGGYEGLDLAGWSKIAAAAGLEMASGPFEGLPHGAMVAAIEDGRIAPFQIDDEVRKVIGAKYDLGLFSSEGLDRHTDRAIEAEETRALALDAARHAIVLLRHEPALLPLGIDSGDIVVVGPAATDRALPTGSSGREGASLTDGFDALGIAYKYVPGLALRQGGSDPGRLAPADRMAIGLASEAARRSQTVIAVLGAMAELGEAQRNLLEGLRSANRNTILVTLGSHPLDPDILGSKLSCVLHAGQLGSMSGHAIAEVLTGAFAPRGRLPVALIDNSREGLPLGHGLGFSPFRIEEPRIELGHNRIVVTSILHNVGEREGMETVQLYLRRPIDRGAAERTLVDFQRISLDAGKSCNLMFELGGNQLGHFETNGKFTVEPGAYEISVGLSERRAFSEQISVPRAVVEAMSRDLASEPLPALFGKLRSVG</sequence>
<evidence type="ECO:0000256" key="2">
    <source>
        <dbReference type="ARBA" id="ARBA00022801"/>
    </source>
</evidence>
<dbReference type="InterPro" id="IPR002772">
    <property type="entry name" value="Glyco_hydro_3_C"/>
</dbReference>